<reference evidence="2 3" key="1">
    <citation type="submission" date="2021-01" db="EMBL/GenBank/DDBJ databases">
        <title>Roseomonas sp. nov, a bacterium isolated from an oil production mixture in Yumen Oilfield.</title>
        <authorList>
            <person name="Wu D."/>
        </authorList>
    </citation>
    <scope>NUCLEOTIDE SEQUENCE [LARGE SCALE GENOMIC DNA]</scope>
    <source>
        <strain evidence="2 3">ROY-5-3</strain>
    </source>
</reference>
<dbReference type="EMBL" id="JAERQM010000015">
    <property type="protein sequence ID" value="MBU8547274.1"/>
    <property type="molecule type" value="Genomic_DNA"/>
</dbReference>
<feature type="region of interest" description="Disordered" evidence="1">
    <location>
        <begin position="1"/>
        <end position="71"/>
    </location>
</feature>
<dbReference type="Proteomes" id="UP000689967">
    <property type="component" value="Unassembled WGS sequence"/>
</dbReference>
<name>A0ABS6HFT6_9PROT</name>
<keyword evidence="3" id="KW-1185">Reference proteome</keyword>
<comment type="caution">
    <text evidence="2">The sequence shown here is derived from an EMBL/GenBank/DDBJ whole genome shotgun (WGS) entry which is preliminary data.</text>
</comment>
<dbReference type="RefSeq" id="WP_216879259.1">
    <property type="nucleotide sequence ID" value="NZ_JAERQM010000015.1"/>
</dbReference>
<proteinExistence type="predicted"/>
<accession>A0ABS6HFT6</accession>
<evidence type="ECO:0000256" key="1">
    <source>
        <dbReference type="SAM" id="MobiDB-lite"/>
    </source>
</evidence>
<protein>
    <recommendedName>
        <fullName evidence="4">Stability/partitioning determinant</fullName>
    </recommendedName>
</protein>
<evidence type="ECO:0000313" key="3">
    <source>
        <dbReference type="Proteomes" id="UP000689967"/>
    </source>
</evidence>
<evidence type="ECO:0008006" key="4">
    <source>
        <dbReference type="Google" id="ProtNLM"/>
    </source>
</evidence>
<sequence>MSGGRAPLFGQDADLDLSGFKPKPAARPEQVRDVAEQAGFRSREAASPSTVPEPTTPGPAPREPRRYRTGRNVQLNLKVRRETVDAFYQIADAQGWVLGEAFERAVAALRKEIDSDIEKLSKG</sequence>
<gene>
    <name evidence="2" type="ORF">JJQ90_26390</name>
</gene>
<evidence type="ECO:0000313" key="2">
    <source>
        <dbReference type="EMBL" id="MBU8547274.1"/>
    </source>
</evidence>
<organism evidence="2 3">
    <name type="scientific">Falsiroseomonas oleicola</name>
    <dbReference type="NCBI Taxonomy" id="2801474"/>
    <lineage>
        <taxon>Bacteria</taxon>
        <taxon>Pseudomonadati</taxon>
        <taxon>Pseudomonadota</taxon>
        <taxon>Alphaproteobacteria</taxon>
        <taxon>Acetobacterales</taxon>
        <taxon>Roseomonadaceae</taxon>
        <taxon>Falsiroseomonas</taxon>
    </lineage>
</organism>